<keyword evidence="6" id="KW-1185">Reference proteome</keyword>
<keyword evidence="1" id="KW-0378">Hydrolase</keyword>
<dbReference type="InterPro" id="IPR039329">
    <property type="entry name" value="SIAE"/>
</dbReference>
<dbReference type="PANTHER" id="PTHR22901">
    <property type="entry name" value="SIALATE O-ACETYLESTERASE"/>
    <property type="match status" value="1"/>
</dbReference>
<accession>A0AAU8I1K9</accession>
<dbReference type="EMBL" id="CP131914">
    <property type="protein sequence ID" value="XCI79043.1"/>
    <property type="molecule type" value="Genomic_DNA"/>
</dbReference>
<feature type="signal peptide" evidence="2">
    <location>
        <begin position="1"/>
        <end position="26"/>
    </location>
</feature>
<dbReference type="InterPro" id="IPR036514">
    <property type="entry name" value="SGNH_hydro_sf"/>
</dbReference>
<reference evidence="5" key="3">
    <citation type="submission" date="2023-08" db="EMBL/GenBank/DDBJ databases">
        <title>Complete genome sequence of Xanthomonas indica.</title>
        <authorList>
            <person name="Patil P.B."/>
            <person name="Rana R."/>
        </authorList>
    </citation>
    <scope>NUCLEOTIDE SEQUENCE</scope>
    <source>
        <strain evidence="5">PPL560</strain>
    </source>
</reference>
<dbReference type="KEGG" id="xin:Q7W82_12135"/>
<dbReference type="GO" id="GO:0001681">
    <property type="term" value="F:sialate O-acetylesterase activity"/>
    <property type="evidence" value="ECO:0007669"/>
    <property type="project" value="InterPro"/>
</dbReference>
<proteinExistence type="predicted"/>
<evidence type="ECO:0000313" key="5">
    <source>
        <dbReference type="EMBL" id="XCI79043.1"/>
    </source>
</evidence>
<sequence length="645" mass="69609">MAVPLFSTVRRLALLALATASWPAAAALQLPLLFDDGAVLQRDAPIPVWGWATPGARIQARLDGASASAVAGADGHWQLQLPAHAAGGPYVLDVQGDGGQRRIGDVLIGDVWLASGQSNMEWPLAQARDGAREVAAATDPQLRNFKVPKAWAAQPQPRLPGGSWVAATPSTAGAFSAVAYFFARDLRQRTGVPIGIIDSTWGGSAIEAWMDVDSPGVDAAQVRTRIAQMQVKDAKELGETRRRLARWPPPATADADAGWAAADLDDRDWDRQPLPGLWEQHGYVGMDGVAWYRTSFTLSAAEARAGAVVGIGPADDADTTYVNGVEVGHTEGRYTEPRRYRVPPTALRAGVNHVAIRIVDTGGFGGIPGDAAAFFVQPDGGQPRSLAGDWQFRPGKVTLAANDDKNQIPTLLYNAMIHPLQPFPVKGVIWYQGESNAYPYGALRYREQFASLIGRWRQERGQPQLPFLWVQLANWKAGNDQGDLSPWAQLRESQTKTLALPATGQAVTIDIGMPDNIHPTNKQDVGHRLALIARHVAYGETLVYSAPVFARATFADGQARVMFDLMGSALAVRGGGNAVRGFALAGADRRFHPAQARIEGDQVVVRSAEVPQPQALRYAWSENPEDANLVNREQLPVGPFRTDSW</sequence>
<gene>
    <name evidence="4" type="ORF">L3V74_19450</name>
    <name evidence="5" type="ORF">Q7W82_12135</name>
</gene>
<dbReference type="Proteomes" id="UP001430647">
    <property type="component" value="Unassembled WGS sequence"/>
</dbReference>
<dbReference type="AlphaFoldDB" id="A0AAU8I1K9"/>
<feature type="domain" description="Sialate O-acetylesterase" evidence="3">
    <location>
        <begin position="412"/>
        <end position="530"/>
    </location>
</feature>
<dbReference type="GO" id="GO:0005975">
    <property type="term" value="P:carbohydrate metabolic process"/>
    <property type="evidence" value="ECO:0007669"/>
    <property type="project" value="TreeGrafter"/>
</dbReference>
<reference evidence="4 6" key="1">
    <citation type="journal article" date="2022" name="Curr. Microbiol.">
        <title>Xanthomonas indica sp. nov., a Novel Member of Non-Pathogenic Xanthomonas Community from Healthy Rice Seeds.</title>
        <authorList>
            <person name="Rana R."/>
            <person name="Madhavan V.N."/>
            <person name="Saroha T."/>
            <person name="Bansal K."/>
            <person name="Kaur A."/>
            <person name="Sonti R.V."/>
            <person name="Patel H.K."/>
            <person name="Patil P.B."/>
        </authorList>
    </citation>
    <scope>NUCLEOTIDE SEQUENCE [LARGE SCALE GENOMIC DNA]</scope>
    <source>
        <strain evidence="4 6">PPL560</strain>
    </source>
</reference>
<feature type="chain" id="PRO_5043694979" evidence="2">
    <location>
        <begin position="27"/>
        <end position="645"/>
    </location>
</feature>
<evidence type="ECO:0000256" key="2">
    <source>
        <dbReference type="SAM" id="SignalP"/>
    </source>
</evidence>
<dbReference type="RefSeq" id="WP_242161337.1">
    <property type="nucleotide sequence ID" value="NZ_CP131914.1"/>
</dbReference>
<dbReference type="Gene3D" id="3.40.50.1110">
    <property type="entry name" value="SGNH hydrolase"/>
    <property type="match status" value="2"/>
</dbReference>
<dbReference type="SUPFAM" id="SSF52266">
    <property type="entry name" value="SGNH hydrolase"/>
    <property type="match status" value="1"/>
</dbReference>
<dbReference type="InterPro" id="IPR008979">
    <property type="entry name" value="Galactose-bd-like_sf"/>
</dbReference>
<evidence type="ECO:0000313" key="4">
    <source>
        <dbReference type="EMBL" id="MCI2263710.1"/>
    </source>
</evidence>
<dbReference type="EMBL" id="JAKJPQ010000020">
    <property type="protein sequence ID" value="MCI2263710.1"/>
    <property type="molecule type" value="Genomic_DNA"/>
</dbReference>
<evidence type="ECO:0000256" key="1">
    <source>
        <dbReference type="ARBA" id="ARBA00022801"/>
    </source>
</evidence>
<dbReference type="PANTHER" id="PTHR22901:SF0">
    <property type="entry name" value="SIALATE O-ACETYLESTERASE"/>
    <property type="match status" value="1"/>
</dbReference>
<reference evidence="4" key="2">
    <citation type="submission" date="2022-01" db="EMBL/GenBank/DDBJ databases">
        <authorList>
            <person name="Rana R."/>
            <person name="Patil P.B."/>
        </authorList>
    </citation>
    <scope>NUCLEOTIDE SEQUENCE</scope>
    <source>
        <strain evidence="4">PPL560</strain>
    </source>
</reference>
<dbReference type="InterPro" id="IPR005181">
    <property type="entry name" value="SASA"/>
</dbReference>
<name>A0AAU8I1K9_9XANT</name>
<feature type="domain" description="Sialate O-acetylesterase" evidence="3">
    <location>
        <begin position="110"/>
        <end position="211"/>
    </location>
</feature>
<dbReference type="Pfam" id="PF03629">
    <property type="entry name" value="SASA"/>
    <property type="match status" value="2"/>
</dbReference>
<evidence type="ECO:0000259" key="3">
    <source>
        <dbReference type="Pfam" id="PF03629"/>
    </source>
</evidence>
<evidence type="ECO:0000313" key="6">
    <source>
        <dbReference type="Proteomes" id="UP001430647"/>
    </source>
</evidence>
<organism evidence="5">
    <name type="scientific">Xanthomonas indica</name>
    <dbReference type="NCBI Taxonomy" id="2912242"/>
    <lineage>
        <taxon>Bacteria</taxon>
        <taxon>Pseudomonadati</taxon>
        <taxon>Pseudomonadota</taxon>
        <taxon>Gammaproteobacteria</taxon>
        <taxon>Lysobacterales</taxon>
        <taxon>Lysobacteraceae</taxon>
        <taxon>Xanthomonas</taxon>
    </lineage>
</organism>
<protein>
    <submittedName>
        <fullName evidence="5">Sialate O-acetylesterase</fullName>
    </submittedName>
</protein>
<keyword evidence="2" id="KW-0732">Signal</keyword>
<dbReference type="SUPFAM" id="SSF49785">
    <property type="entry name" value="Galactose-binding domain-like"/>
    <property type="match status" value="1"/>
</dbReference>